<keyword evidence="8" id="KW-0863">Zinc-finger</keyword>
<keyword evidence="10" id="KW-0067">ATP-binding</keyword>
<evidence type="ECO:0000256" key="1">
    <source>
        <dbReference type="ARBA" id="ARBA00004496"/>
    </source>
</evidence>
<name>A0ABX1ZVA4_9BACL</name>
<evidence type="ECO:0000256" key="2">
    <source>
        <dbReference type="ARBA" id="ARBA00022490"/>
    </source>
</evidence>
<evidence type="ECO:0000313" key="15">
    <source>
        <dbReference type="EMBL" id="NOV03985.1"/>
    </source>
</evidence>
<evidence type="ECO:0000256" key="3">
    <source>
        <dbReference type="ARBA" id="ARBA00022723"/>
    </source>
</evidence>
<keyword evidence="11" id="KW-0267">Excision nuclease</keyword>
<evidence type="ECO:0000256" key="7">
    <source>
        <dbReference type="ARBA" id="ARBA00022769"/>
    </source>
</evidence>
<keyword evidence="16" id="KW-1185">Reference proteome</keyword>
<evidence type="ECO:0000256" key="10">
    <source>
        <dbReference type="ARBA" id="ARBA00022840"/>
    </source>
</evidence>
<evidence type="ECO:0000256" key="13">
    <source>
        <dbReference type="ARBA" id="ARBA00023204"/>
    </source>
</evidence>
<keyword evidence="12" id="KW-0238">DNA-binding</keyword>
<evidence type="ECO:0000313" key="16">
    <source>
        <dbReference type="Proteomes" id="UP000618579"/>
    </source>
</evidence>
<evidence type="ECO:0000256" key="11">
    <source>
        <dbReference type="ARBA" id="ARBA00022881"/>
    </source>
</evidence>
<dbReference type="Gene3D" id="1.10.8.280">
    <property type="entry name" value="ABC transporter ATPase domain-like"/>
    <property type="match status" value="1"/>
</dbReference>
<dbReference type="PANTHER" id="PTHR43152">
    <property type="entry name" value="UVRABC SYSTEM PROTEIN A"/>
    <property type="match status" value="1"/>
</dbReference>
<gene>
    <name evidence="15" type="ORF">GC097_28775</name>
</gene>
<accession>A0ABX1ZVA4</accession>
<comment type="subcellular location">
    <subcellularLocation>
        <location evidence="1">Cytoplasm</location>
    </subcellularLocation>
</comment>
<evidence type="ECO:0000256" key="12">
    <source>
        <dbReference type="ARBA" id="ARBA00023125"/>
    </source>
</evidence>
<keyword evidence="2" id="KW-0963">Cytoplasm</keyword>
<dbReference type="Proteomes" id="UP000618579">
    <property type="component" value="Unassembled WGS sequence"/>
</dbReference>
<feature type="domain" description="UvrA DNA-binding" evidence="14">
    <location>
        <begin position="72"/>
        <end position="149"/>
    </location>
</feature>
<dbReference type="PANTHER" id="PTHR43152:SF3">
    <property type="entry name" value="UVRABC SYSTEM PROTEIN A"/>
    <property type="match status" value="1"/>
</dbReference>
<keyword evidence="6" id="KW-0227">DNA damage</keyword>
<evidence type="ECO:0000256" key="8">
    <source>
        <dbReference type="ARBA" id="ARBA00022771"/>
    </source>
</evidence>
<organism evidence="15 16">
    <name type="scientific">Paenibacillus planticolens</name>
    <dbReference type="NCBI Taxonomy" id="2654976"/>
    <lineage>
        <taxon>Bacteria</taxon>
        <taxon>Bacillati</taxon>
        <taxon>Bacillota</taxon>
        <taxon>Bacilli</taxon>
        <taxon>Bacillales</taxon>
        <taxon>Paenibacillaceae</taxon>
        <taxon>Paenibacillus</taxon>
    </lineage>
</organism>
<dbReference type="EMBL" id="WHNZ01000075">
    <property type="protein sequence ID" value="NOV03985.1"/>
    <property type="molecule type" value="Genomic_DNA"/>
</dbReference>
<reference evidence="15 16" key="1">
    <citation type="submission" date="2019-10" db="EMBL/GenBank/DDBJ databases">
        <title>Description of Paenibacillus pedi sp. nov.</title>
        <authorList>
            <person name="Carlier A."/>
            <person name="Qi S."/>
        </authorList>
    </citation>
    <scope>NUCLEOTIDE SEQUENCE [LARGE SCALE GENOMIC DNA]</scope>
    <source>
        <strain evidence="15 16">LMG 31457</strain>
    </source>
</reference>
<dbReference type="Gene3D" id="1.20.1580.10">
    <property type="entry name" value="ABC transporter ATPase like domain"/>
    <property type="match status" value="1"/>
</dbReference>
<evidence type="ECO:0000256" key="5">
    <source>
        <dbReference type="ARBA" id="ARBA00022741"/>
    </source>
</evidence>
<dbReference type="InterPro" id="IPR041552">
    <property type="entry name" value="UvrA_DNA-bd"/>
</dbReference>
<evidence type="ECO:0000259" key="14">
    <source>
        <dbReference type="Pfam" id="PF17755"/>
    </source>
</evidence>
<keyword evidence="7" id="KW-0228">DNA excision</keyword>
<evidence type="ECO:0000256" key="4">
    <source>
        <dbReference type="ARBA" id="ARBA00022737"/>
    </source>
</evidence>
<evidence type="ECO:0000256" key="6">
    <source>
        <dbReference type="ARBA" id="ARBA00022763"/>
    </source>
</evidence>
<dbReference type="Pfam" id="PF17755">
    <property type="entry name" value="UvrA_DNA-bind"/>
    <property type="match status" value="1"/>
</dbReference>
<keyword evidence="5" id="KW-0547">Nucleotide-binding</keyword>
<sequence length="275" mass="30992">MEFGLPHKKFYAKRPGSLVSTITGVLEPLWLLYANTSEAREKNGVWSLRENSPNYSTCPTCNGTGTVISDIDPSRMIATELSLKKGAVLLWAGTNCGPVVKIRELAKMIGIEYEKPLAEQDRQFTDILLYGYDKAPVMYVHKKKEHNNYYRGCVFDLKYLRDAGTTSKGNLWAIKLFSHHDKCPSCSEIVLKLEHLIMGNSLSDVLRMPISESLLFVQKLRNGRDTKVLDNYCELINDIELRLSYLNKIGLKSLSVFDVKVSENPKVGSTNGYDS</sequence>
<dbReference type="RefSeq" id="WP_171686796.1">
    <property type="nucleotide sequence ID" value="NZ_WHNZ01000075.1"/>
</dbReference>
<proteinExistence type="predicted"/>
<protein>
    <recommendedName>
        <fullName evidence="14">UvrA DNA-binding domain-containing protein</fullName>
    </recommendedName>
</protein>
<keyword evidence="9" id="KW-0862">Zinc</keyword>
<keyword evidence="3" id="KW-0479">Metal-binding</keyword>
<keyword evidence="4" id="KW-0677">Repeat</keyword>
<evidence type="ECO:0000256" key="9">
    <source>
        <dbReference type="ARBA" id="ARBA00022833"/>
    </source>
</evidence>
<comment type="caution">
    <text evidence="15">The sequence shown here is derived from an EMBL/GenBank/DDBJ whole genome shotgun (WGS) entry which is preliminary data.</text>
</comment>
<keyword evidence="13" id="KW-0234">DNA repair</keyword>